<geneLocation type="plasmid" evidence="1 2">
    <name>unnamed2</name>
</geneLocation>
<protein>
    <submittedName>
        <fullName evidence="1">Uncharacterized protein</fullName>
    </submittedName>
</protein>
<dbReference type="AlphaFoldDB" id="A0A974PUS1"/>
<evidence type="ECO:0000313" key="2">
    <source>
        <dbReference type="Proteomes" id="UP000596427"/>
    </source>
</evidence>
<dbReference type="RefSeq" id="WP_203197029.1">
    <property type="nucleotide sequence ID" value="NZ_CP063364.1"/>
</dbReference>
<name>A0A974PUS1_9HYPH</name>
<organism evidence="1 2">
    <name type="scientific">Xanthobacter dioxanivorans</name>
    <dbReference type="NCBI Taxonomy" id="2528964"/>
    <lineage>
        <taxon>Bacteria</taxon>
        <taxon>Pseudomonadati</taxon>
        <taxon>Pseudomonadota</taxon>
        <taxon>Alphaproteobacteria</taxon>
        <taxon>Hyphomicrobiales</taxon>
        <taxon>Xanthobacteraceae</taxon>
        <taxon>Xanthobacter</taxon>
    </lineage>
</organism>
<dbReference type="EMBL" id="CP063364">
    <property type="protein sequence ID" value="QRG10154.1"/>
    <property type="molecule type" value="Genomic_DNA"/>
</dbReference>
<gene>
    <name evidence="1" type="ORF">EZH22_30180</name>
</gene>
<reference evidence="1 2" key="1">
    <citation type="submission" date="2020-10" db="EMBL/GenBank/DDBJ databases">
        <title>Degradation of 1,4-Dioxane by Xanthobacter sp. YN2, via a Novel Group-2 Soluble Di-Iron Monooxygenase.</title>
        <authorList>
            <person name="Ma F."/>
            <person name="Wang Y."/>
            <person name="Yang J."/>
            <person name="Guo H."/>
            <person name="Su D."/>
            <person name="Yu L."/>
        </authorList>
    </citation>
    <scope>NUCLEOTIDE SEQUENCE [LARGE SCALE GENOMIC DNA]</scope>
    <source>
        <strain evidence="1 2">YN2</strain>
        <plasmid evidence="1 2">unnamed2</plasmid>
    </source>
</reference>
<sequence>MGRKKEFPVRITLPLAEGVTERMDALVSAEETRLDLIRDAIERELRRREEARAGAQTKPPSSKGG</sequence>
<proteinExistence type="predicted"/>
<keyword evidence="2" id="KW-1185">Reference proteome</keyword>
<keyword evidence="1" id="KW-0614">Plasmid</keyword>
<evidence type="ECO:0000313" key="1">
    <source>
        <dbReference type="EMBL" id="QRG10154.1"/>
    </source>
</evidence>
<dbReference type="KEGG" id="xdi:EZH22_30180"/>
<accession>A0A974PUS1</accession>
<dbReference type="Proteomes" id="UP000596427">
    <property type="component" value="Plasmid unnamed2"/>
</dbReference>